<reference evidence="2" key="1">
    <citation type="submission" date="2020-10" db="EMBL/GenBank/DDBJ databases">
        <authorList>
            <person name="Castelo-Branco R."/>
            <person name="Eusebio N."/>
            <person name="Adriana R."/>
            <person name="Vieira A."/>
            <person name="Brugerolle De Fraissinette N."/>
            <person name="Rezende De Castro R."/>
            <person name="Schneider M.P."/>
            <person name="Vasconcelos V."/>
            <person name="Leao P.N."/>
        </authorList>
    </citation>
    <scope>NUCLEOTIDE SEQUENCE</scope>
    <source>
        <strain evidence="2">LEGE 07310</strain>
    </source>
</reference>
<protein>
    <submittedName>
        <fullName evidence="2">Uncharacterized protein</fullName>
    </submittedName>
</protein>
<dbReference type="RefSeq" id="WP_193910509.1">
    <property type="nucleotide sequence ID" value="NZ_JADEXG010000058.1"/>
</dbReference>
<organism evidence="2 3">
    <name type="scientific">Vasconcelosia minhoensis LEGE 07310</name>
    <dbReference type="NCBI Taxonomy" id="915328"/>
    <lineage>
        <taxon>Bacteria</taxon>
        <taxon>Bacillati</taxon>
        <taxon>Cyanobacteriota</taxon>
        <taxon>Cyanophyceae</taxon>
        <taxon>Nodosilineales</taxon>
        <taxon>Cymatolegaceae</taxon>
        <taxon>Vasconcelosia</taxon>
        <taxon>Vasconcelosia minhoensis</taxon>
    </lineage>
</organism>
<dbReference type="Proteomes" id="UP000636505">
    <property type="component" value="Unassembled WGS sequence"/>
</dbReference>
<name>A0A8J7DD31_9CYAN</name>
<keyword evidence="3" id="KW-1185">Reference proteome</keyword>
<accession>A0A8J7DD31</accession>
<proteinExistence type="predicted"/>
<sequence length="135" mass="14339">MRRFSASLVLPALLTAVLPFGAVQAQTPVRTPLSSPIEVTGQTGGAQSSACGYIGNTPAQVIQVTEPFASLNFEVQSTGDYTLLIRGPQGFNECVLAHDFDGGVIQSPGVLNQGTYQVYIGNRSGTSHPYQLRIR</sequence>
<gene>
    <name evidence="2" type="ORF">IQ241_19690</name>
</gene>
<dbReference type="AlphaFoldDB" id="A0A8J7DD31"/>
<evidence type="ECO:0000256" key="1">
    <source>
        <dbReference type="SAM" id="SignalP"/>
    </source>
</evidence>
<evidence type="ECO:0000313" key="2">
    <source>
        <dbReference type="EMBL" id="MBE9079492.1"/>
    </source>
</evidence>
<feature type="signal peptide" evidence="1">
    <location>
        <begin position="1"/>
        <end position="25"/>
    </location>
</feature>
<comment type="caution">
    <text evidence="2">The sequence shown here is derived from an EMBL/GenBank/DDBJ whole genome shotgun (WGS) entry which is preliminary data.</text>
</comment>
<evidence type="ECO:0000313" key="3">
    <source>
        <dbReference type="Proteomes" id="UP000636505"/>
    </source>
</evidence>
<keyword evidence="1" id="KW-0732">Signal</keyword>
<feature type="chain" id="PRO_5035261749" evidence="1">
    <location>
        <begin position="26"/>
        <end position="135"/>
    </location>
</feature>
<dbReference type="EMBL" id="JADEXG010000058">
    <property type="protein sequence ID" value="MBE9079492.1"/>
    <property type="molecule type" value="Genomic_DNA"/>
</dbReference>